<dbReference type="GO" id="GO:0005524">
    <property type="term" value="F:ATP binding"/>
    <property type="evidence" value="ECO:0007669"/>
    <property type="project" value="UniProtKB-KW"/>
</dbReference>
<dbReference type="InterPro" id="IPR036388">
    <property type="entry name" value="WH-like_DNA-bd_sf"/>
</dbReference>
<keyword evidence="3" id="KW-0547">Nucleotide-binding</keyword>
<proteinExistence type="inferred from homology"/>
<dbReference type="EC" id="5.6.2.4" evidence="10"/>
<evidence type="ECO:0000256" key="7">
    <source>
        <dbReference type="ARBA" id="ARBA00023125"/>
    </source>
</evidence>
<evidence type="ECO:0000256" key="4">
    <source>
        <dbReference type="ARBA" id="ARBA00022801"/>
    </source>
</evidence>
<organism evidence="15 16">
    <name type="scientific">Novipirellula galeiformis</name>
    <dbReference type="NCBI Taxonomy" id="2528004"/>
    <lineage>
        <taxon>Bacteria</taxon>
        <taxon>Pseudomonadati</taxon>
        <taxon>Planctomycetota</taxon>
        <taxon>Planctomycetia</taxon>
        <taxon>Pirellulales</taxon>
        <taxon>Pirellulaceae</taxon>
        <taxon>Novipirellula</taxon>
    </lineage>
</organism>
<dbReference type="InterPro" id="IPR004589">
    <property type="entry name" value="DNA_helicase_ATP-dep_RecQ"/>
</dbReference>
<dbReference type="GO" id="GO:0030894">
    <property type="term" value="C:replisome"/>
    <property type="evidence" value="ECO:0007669"/>
    <property type="project" value="TreeGrafter"/>
</dbReference>
<dbReference type="EMBL" id="SJPT01000005">
    <property type="protein sequence ID" value="TWU22009.1"/>
    <property type="molecule type" value="Genomic_DNA"/>
</dbReference>
<keyword evidence="7" id="KW-0238">DNA-binding</keyword>
<protein>
    <recommendedName>
        <fullName evidence="11">ATP-dependent DNA helicase RecQ</fullName>
        <ecNumber evidence="10">5.6.2.4</ecNumber>
    </recommendedName>
    <alternativeName>
        <fullName evidence="12">DNA 3'-5' helicase RecQ</fullName>
    </alternativeName>
</protein>
<dbReference type="FunFam" id="3.40.50.300:FF:001389">
    <property type="entry name" value="ATP-dependent DNA helicase RecQ"/>
    <property type="match status" value="1"/>
</dbReference>
<dbReference type="OrthoDB" id="9763310at2"/>
<keyword evidence="6" id="KW-0067">ATP-binding</keyword>
<keyword evidence="4 15" id="KW-0378">Hydrolase</keyword>
<dbReference type="AlphaFoldDB" id="A0A5C6CGZ9"/>
<dbReference type="GO" id="GO:0016787">
    <property type="term" value="F:hydrolase activity"/>
    <property type="evidence" value="ECO:0007669"/>
    <property type="project" value="UniProtKB-KW"/>
</dbReference>
<keyword evidence="2" id="KW-0479">Metal-binding</keyword>
<dbReference type="Pfam" id="PF00270">
    <property type="entry name" value="DEAD"/>
    <property type="match status" value="1"/>
</dbReference>
<dbReference type="RefSeq" id="WP_146595269.1">
    <property type="nucleotide sequence ID" value="NZ_SJPT01000005.1"/>
</dbReference>
<dbReference type="CDD" id="cd17920">
    <property type="entry name" value="DEXHc_RecQ"/>
    <property type="match status" value="1"/>
</dbReference>
<dbReference type="GO" id="GO:0003677">
    <property type="term" value="F:DNA binding"/>
    <property type="evidence" value="ECO:0007669"/>
    <property type="project" value="UniProtKB-KW"/>
</dbReference>
<evidence type="ECO:0000256" key="9">
    <source>
        <dbReference type="ARBA" id="ARBA00034617"/>
    </source>
</evidence>
<dbReference type="GO" id="GO:0005737">
    <property type="term" value="C:cytoplasm"/>
    <property type="evidence" value="ECO:0007669"/>
    <property type="project" value="TreeGrafter"/>
</dbReference>
<dbReference type="GO" id="GO:0043590">
    <property type="term" value="C:bacterial nucleoid"/>
    <property type="evidence" value="ECO:0007669"/>
    <property type="project" value="TreeGrafter"/>
</dbReference>
<dbReference type="GO" id="GO:0043138">
    <property type="term" value="F:3'-5' DNA helicase activity"/>
    <property type="evidence" value="ECO:0007669"/>
    <property type="project" value="UniProtKB-EC"/>
</dbReference>
<evidence type="ECO:0000313" key="15">
    <source>
        <dbReference type="EMBL" id="TWU22009.1"/>
    </source>
</evidence>
<evidence type="ECO:0000313" key="16">
    <source>
        <dbReference type="Proteomes" id="UP000316304"/>
    </source>
</evidence>
<evidence type="ECO:0000256" key="11">
    <source>
        <dbReference type="ARBA" id="ARBA00044535"/>
    </source>
</evidence>
<evidence type="ECO:0000256" key="6">
    <source>
        <dbReference type="ARBA" id="ARBA00022840"/>
    </source>
</evidence>
<reference evidence="15 16" key="1">
    <citation type="submission" date="2019-02" db="EMBL/GenBank/DDBJ databases">
        <title>Deep-cultivation of Planctomycetes and their phenomic and genomic characterization uncovers novel biology.</title>
        <authorList>
            <person name="Wiegand S."/>
            <person name="Jogler M."/>
            <person name="Boedeker C."/>
            <person name="Pinto D."/>
            <person name="Vollmers J."/>
            <person name="Rivas-Marin E."/>
            <person name="Kohn T."/>
            <person name="Peeters S.H."/>
            <person name="Heuer A."/>
            <person name="Rast P."/>
            <person name="Oberbeckmann S."/>
            <person name="Bunk B."/>
            <person name="Jeske O."/>
            <person name="Meyerdierks A."/>
            <person name="Storesund J.E."/>
            <person name="Kallscheuer N."/>
            <person name="Luecker S."/>
            <person name="Lage O.M."/>
            <person name="Pohl T."/>
            <person name="Merkel B.J."/>
            <person name="Hornburger P."/>
            <person name="Mueller R.-W."/>
            <person name="Bruemmer F."/>
            <person name="Labrenz M."/>
            <person name="Spormann A.M."/>
            <person name="Op Den Camp H."/>
            <person name="Overmann J."/>
            <person name="Amann R."/>
            <person name="Jetten M.S.M."/>
            <person name="Mascher T."/>
            <person name="Medema M.H."/>
            <person name="Devos D.P."/>
            <person name="Kaster A.-K."/>
            <person name="Ovreas L."/>
            <person name="Rohde M."/>
            <person name="Galperin M.Y."/>
            <person name="Jogler C."/>
        </authorList>
    </citation>
    <scope>NUCLEOTIDE SEQUENCE [LARGE SCALE GENOMIC DNA]</scope>
    <source>
        <strain evidence="15 16">Pla52o</strain>
    </source>
</reference>
<dbReference type="InterPro" id="IPR011545">
    <property type="entry name" value="DEAD/DEAH_box_helicase_dom"/>
</dbReference>
<keyword evidence="16" id="KW-1185">Reference proteome</keyword>
<dbReference type="PROSITE" id="PS51194">
    <property type="entry name" value="HELICASE_CTER"/>
    <property type="match status" value="1"/>
</dbReference>
<dbReference type="PANTHER" id="PTHR13710">
    <property type="entry name" value="DNA HELICASE RECQ FAMILY MEMBER"/>
    <property type="match status" value="1"/>
</dbReference>
<dbReference type="Pfam" id="PF00271">
    <property type="entry name" value="Helicase_C"/>
    <property type="match status" value="1"/>
</dbReference>
<comment type="catalytic activity">
    <reaction evidence="9">
        <text>Couples ATP hydrolysis with the unwinding of duplex DNA by translocating in the 3'-5' direction.</text>
        <dbReference type="EC" id="5.6.2.4"/>
    </reaction>
</comment>
<gene>
    <name evidence="15" type="primary">recQ_4</name>
    <name evidence="15" type="ORF">Pla52o_30570</name>
</gene>
<dbReference type="SMART" id="SM00490">
    <property type="entry name" value="HELICc"/>
    <property type="match status" value="1"/>
</dbReference>
<dbReference type="PANTHER" id="PTHR13710:SF105">
    <property type="entry name" value="ATP-DEPENDENT DNA HELICASE Q1"/>
    <property type="match status" value="1"/>
</dbReference>
<evidence type="ECO:0000256" key="8">
    <source>
        <dbReference type="ARBA" id="ARBA00023235"/>
    </source>
</evidence>
<dbReference type="GO" id="GO:0046872">
    <property type="term" value="F:metal ion binding"/>
    <property type="evidence" value="ECO:0007669"/>
    <property type="project" value="UniProtKB-KW"/>
</dbReference>
<evidence type="ECO:0000256" key="5">
    <source>
        <dbReference type="ARBA" id="ARBA00022806"/>
    </source>
</evidence>
<dbReference type="PROSITE" id="PS51192">
    <property type="entry name" value="HELICASE_ATP_BIND_1"/>
    <property type="match status" value="1"/>
</dbReference>
<feature type="domain" description="Helicase C-terminal" evidence="14">
    <location>
        <begin position="233"/>
        <end position="394"/>
    </location>
</feature>
<dbReference type="NCBIfam" id="TIGR00614">
    <property type="entry name" value="recQ_fam"/>
    <property type="match status" value="1"/>
</dbReference>
<keyword evidence="5 15" id="KW-0347">Helicase</keyword>
<dbReference type="GO" id="GO:0006310">
    <property type="term" value="P:DNA recombination"/>
    <property type="evidence" value="ECO:0007669"/>
    <property type="project" value="InterPro"/>
</dbReference>
<dbReference type="Gene3D" id="3.40.50.300">
    <property type="entry name" value="P-loop containing nucleotide triphosphate hydrolases"/>
    <property type="match status" value="2"/>
</dbReference>
<dbReference type="Pfam" id="PF16124">
    <property type="entry name" value="RecQ_Zn_bind"/>
    <property type="match status" value="1"/>
</dbReference>
<evidence type="ECO:0000259" key="13">
    <source>
        <dbReference type="PROSITE" id="PS51192"/>
    </source>
</evidence>
<dbReference type="InterPro" id="IPR032284">
    <property type="entry name" value="RecQ_Zn-bd"/>
</dbReference>
<comment type="similarity">
    <text evidence="1">Belongs to the helicase family. RecQ subfamily.</text>
</comment>
<dbReference type="InterPro" id="IPR014001">
    <property type="entry name" value="Helicase_ATP-bd"/>
</dbReference>
<dbReference type="InterPro" id="IPR001650">
    <property type="entry name" value="Helicase_C-like"/>
</dbReference>
<evidence type="ECO:0000256" key="10">
    <source>
        <dbReference type="ARBA" id="ARBA00034808"/>
    </source>
</evidence>
<dbReference type="GO" id="GO:0009378">
    <property type="term" value="F:four-way junction helicase activity"/>
    <property type="evidence" value="ECO:0007669"/>
    <property type="project" value="TreeGrafter"/>
</dbReference>
<evidence type="ECO:0000256" key="12">
    <source>
        <dbReference type="ARBA" id="ARBA00044550"/>
    </source>
</evidence>
<name>A0A5C6CGZ9_9BACT</name>
<evidence type="ECO:0000256" key="3">
    <source>
        <dbReference type="ARBA" id="ARBA00022741"/>
    </source>
</evidence>
<sequence length="656" mass="73739">MESKAAGSEQPKSTDFAAVDLRELLRSEFKLRSFRRGQRAVIERLLQGRNVAAVFPTGGGKSLCYQLPSLLFSGITVVVSPLIALMKDQCDSLRARGIAAVRLDSSMSPGEFRDAMRSIREGRCKLIYVAPERFFNERFVSSLASLEIALLAIDEAHCISQWGHNFRPDYLKLAEIAQRFSAQRVLTLTATATPAVLADIRKAFGIAKKDAIRTPFYRPNLHLRSIVLSAEEQYPHLLSQLTSRPQGSTLIYVTTQRAAEEIAARLSDDGIAANAYHAGLEMDQRMEVQQAFLKSRRGVVVATIAFGMGIDKANIRYVYHFNPPKSLEAYAQEIGRAGRDRKESVCELIMVPEDRVVLDNFTYGDTPTRQGVLQLIELLRGNRGEFHVSHYRLSSESDVRMPVVRTLLTYLELDGYLLATSARYEKYKIQPLVSLQSILKRVDGEQREFIAAVLSHLTKGRTRFLLNVTLAANRLNCERKTIVKAVEFMAEQGWLDVDVSDLTHGYRWIKEVKNLRRLAGKLTDRMLRREAAEVQRLDAVLRLAEARSCQAETLSAHFGETLPSVCGHCSFCRGEGPFEIPVPPPRSLGDSATGIIQEMVHKYPQRMVTARQRARFLCGLSTPAMFRSRMTREPHFGVCREMPFQDVLNEVGGEPD</sequence>
<dbReference type="InterPro" id="IPR027417">
    <property type="entry name" value="P-loop_NTPase"/>
</dbReference>
<dbReference type="SMART" id="SM00487">
    <property type="entry name" value="DEXDc"/>
    <property type="match status" value="1"/>
</dbReference>
<evidence type="ECO:0000256" key="1">
    <source>
        <dbReference type="ARBA" id="ARBA00005446"/>
    </source>
</evidence>
<accession>A0A5C6CGZ9</accession>
<dbReference type="Gene3D" id="1.10.10.10">
    <property type="entry name" value="Winged helix-like DNA-binding domain superfamily/Winged helix DNA-binding domain"/>
    <property type="match status" value="1"/>
</dbReference>
<evidence type="ECO:0000259" key="14">
    <source>
        <dbReference type="PROSITE" id="PS51194"/>
    </source>
</evidence>
<dbReference type="Proteomes" id="UP000316304">
    <property type="component" value="Unassembled WGS sequence"/>
</dbReference>
<feature type="domain" description="Helicase ATP-binding" evidence="13">
    <location>
        <begin position="42"/>
        <end position="210"/>
    </location>
</feature>
<keyword evidence="8" id="KW-0413">Isomerase</keyword>
<dbReference type="GO" id="GO:0006281">
    <property type="term" value="P:DNA repair"/>
    <property type="evidence" value="ECO:0007669"/>
    <property type="project" value="TreeGrafter"/>
</dbReference>
<comment type="caution">
    <text evidence="15">The sequence shown here is derived from an EMBL/GenBank/DDBJ whole genome shotgun (WGS) entry which is preliminary data.</text>
</comment>
<dbReference type="SUPFAM" id="SSF52540">
    <property type="entry name" value="P-loop containing nucleoside triphosphate hydrolases"/>
    <property type="match status" value="1"/>
</dbReference>
<evidence type="ECO:0000256" key="2">
    <source>
        <dbReference type="ARBA" id="ARBA00022723"/>
    </source>
</evidence>